<evidence type="ECO:0000313" key="1">
    <source>
        <dbReference type="EMBL" id="TRZ25287.1"/>
    </source>
</evidence>
<dbReference type="EMBL" id="SWJQ01000028">
    <property type="protein sequence ID" value="TRZ25287.1"/>
    <property type="molecule type" value="Genomic_DNA"/>
</dbReference>
<dbReference type="Proteomes" id="UP000796761">
    <property type="component" value="Unassembled WGS sequence"/>
</dbReference>
<accession>A0A8K1GV01</accession>
<name>A0A8K1GV01_9PASS</name>
<dbReference type="AlphaFoldDB" id="A0A8K1GV01"/>
<sequence>GLEWPLPISGGSKRPWPNVLGCCRVFPKLLQISRQFSVLCTSTYDLCERVVEPVLPL</sequence>
<feature type="non-terminal residue" evidence="1">
    <location>
        <position position="1"/>
    </location>
</feature>
<comment type="caution">
    <text evidence="1">The sequence shown here is derived from an EMBL/GenBank/DDBJ whole genome shotgun (WGS) entry which is preliminary data.</text>
</comment>
<gene>
    <name evidence="1" type="ORF">HGM15179_001784</name>
</gene>
<proteinExistence type="predicted"/>
<protein>
    <submittedName>
        <fullName evidence="1">Uncharacterized protein</fullName>
    </submittedName>
</protein>
<feature type="non-terminal residue" evidence="1">
    <location>
        <position position="57"/>
    </location>
</feature>
<keyword evidence="2" id="KW-1185">Reference proteome</keyword>
<reference evidence="1" key="1">
    <citation type="submission" date="2019-04" db="EMBL/GenBank/DDBJ databases">
        <title>Genome assembly of Zosterops borbonicus 15179.</title>
        <authorList>
            <person name="Leroy T."/>
            <person name="Anselmetti Y."/>
            <person name="Tilak M.-K."/>
            <person name="Nabholz B."/>
        </authorList>
    </citation>
    <scope>NUCLEOTIDE SEQUENCE</scope>
    <source>
        <strain evidence="1">HGM_15179</strain>
        <tissue evidence="1">Muscle</tissue>
    </source>
</reference>
<evidence type="ECO:0000313" key="2">
    <source>
        <dbReference type="Proteomes" id="UP000796761"/>
    </source>
</evidence>
<organism evidence="1 2">
    <name type="scientific">Zosterops borbonicus</name>
    <dbReference type="NCBI Taxonomy" id="364589"/>
    <lineage>
        <taxon>Eukaryota</taxon>
        <taxon>Metazoa</taxon>
        <taxon>Chordata</taxon>
        <taxon>Craniata</taxon>
        <taxon>Vertebrata</taxon>
        <taxon>Euteleostomi</taxon>
        <taxon>Archelosauria</taxon>
        <taxon>Archosauria</taxon>
        <taxon>Dinosauria</taxon>
        <taxon>Saurischia</taxon>
        <taxon>Theropoda</taxon>
        <taxon>Coelurosauria</taxon>
        <taxon>Aves</taxon>
        <taxon>Neognathae</taxon>
        <taxon>Neoaves</taxon>
        <taxon>Telluraves</taxon>
        <taxon>Australaves</taxon>
        <taxon>Passeriformes</taxon>
        <taxon>Sylvioidea</taxon>
        <taxon>Zosteropidae</taxon>
        <taxon>Zosterops</taxon>
    </lineage>
</organism>